<proteinExistence type="predicted"/>
<gene>
    <name evidence="1" type="ORF">GCM10017774_29730</name>
</gene>
<comment type="caution">
    <text evidence="1">The sequence shown here is derived from an EMBL/GenBank/DDBJ whole genome shotgun (WGS) entry which is preliminary data.</text>
</comment>
<name>A0ABQ3MM59_9PSEU</name>
<evidence type="ECO:0000313" key="2">
    <source>
        <dbReference type="Proteomes" id="UP000605568"/>
    </source>
</evidence>
<accession>A0ABQ3MM59</accession>
<evidence type="ECO:0000313" key="1">
    <source>
        <dbReference type="EMBL" id="GHH38959.1"/>
    </source>
</evidence>
<dbReference type="EMBL" id="BNAR01000004">
    <property type="protein sequence ID" value="GHH38959.1"/>
    <property type="molecule type" value="Genomic_DNA"/>
</dbReference>
<organism evidence="1 2">
    <name type="scientific">Lentzea cavernae</name>
    <dbReference type="NCBI Taxonomy" id="2020703"/>
    <lineage>
        <taxon>Bacteria</taxon>
        <taxon>Bacillati</taxon>
        <taxon>Actinomycetota</taxon>
        <taxon>Actinomycetes</taxon>
        <taxon>Pseudonocardiales</taxon>
        <taxon>Pseudonocardiaceae</taxon>
        <taxon>Lentzea</taxon>
    </lineage>
</organism>
<sequence length="94" mass="10701">MGGHYDWREQKHRSARCRLPHGWPDSVLRFEKVLRDLDAVVRALPGYPFAAPVTGWRRGDSPTAFTIFPEDLVNAPREFAERYVAGVRTATSFA</sequence>
<dbReference type="Proteomes" id="UP000605568">
    <property type="component" value="Unassembled WGS sequence"/>
</dbReference>
<protein>
    <submittedName>
        <fullName evidence="1">Uncharacterized protein</fullName>
    </submittedName>
</protein>
<dbReference type="RefSeq" id="WP_229904715.1">
    <property type="nucleotide sequence ID" value="NZ_BNAR01000004.1"/>
</dbReference>
<keyword evidence="2" id="KW-1185">Reference proteome</keyword>
<reference evidence="2" key="1">
    <citation type="journal article" date="2019" name="Int. J. Syst. Evol. Microbiol.">
        <title>The Global Catalogue of Microorganisms (GCM) 10K type strain sequencing project: providing services to taxonomists for standard genome sequencing and annotation.</title>
        <authorList>
            <consortium name="The Broad Institute Genomics Platform"/>
            <consortium name="The Broad Institute Genome Sequencing Center for Infectious Disease"/>
            <person name="Wu L."/>
            <person name="Ma J."/>
        </authorList>
    </citation>
    <scope>NUCLEOTIDE SEQUENCE [LARGE SCALE GENOMIC DNA]</scope>
    <source>
        <strain evidence="2">CGMCC 4.7367</strain>
    </source>
</reference>